<feature type="signal peptide" evidence="1">
    <location>
        <begin position="1"/>
        <end position="21"/>
    </location>
</feature>
<name>A0A813UVS2_9BILA</name>
<sequence>MILADFISGLLILVNISYSSAHLSVSQNDIILLDLKKNDLISNIEQIFRLYSKNMAPVERLIKKLKENSDEKEIDLIDDDNDYHDDSKEEDNDLVLQYVHEINLLQKVLMNSKLNDTESILNILKNMKIFTKMLELLNIKEINSIELREVLNAFIDFRQSLFNLLEWTKKIFYNNDQNRAVMKNILRKLDHKRLYIMEKVQNIIHEVLED</sequence>
<feature type="chain" id="PRO_5032618729" evidence="1">
    <location>
        <begin position="22"/>
        <end position="210"/>
    </location>
</feature>
<gene>
    <name evidence="2" type="ORF">OXX778_LOCUS8065</name>
</gene>
<dbReference type="Proteomes" id="UP000663879">
    <property type="component" value="Unassembled WGS sequence"/>
</dbReference>
<evidence type="ECO:0000313" key="3">
    <source>
        <dbReference type="Proteomes" id="UP000663879"/>
    </source>
</evidence>
<dbReference type="EMBL" id="CAJNOC010001079">
    <property type="protein sequence ID" value="CAF0833025.1"/>
    <property type="molecule type" value="Genomic_DNA"/>
</dbReference>
<keyword evidence="3" id="KW-1185">Reference proteome</keyword>
<organism evidence="2 3">
    <name type="scientific">Brachionus calyciflorus</name>
    <dbReference type="NCBI Taxonomy" id="104777"/>
    <lineage>
        <taxon>Eukaryota</taxon>
        <taxon>Metazoa</taxon>
        <taxon>Spiralia</taxon>
        <taxon>Gnathifera</taxon>
        <taxon>Rotifera</taxon>
        <taxon>Eurotatoria</taxon>
        <taxon>Monogononta</taxon>
        <taxon>Pseudotrocha</taxon>
        <taxon>Ploima</taxon>
        <taxon>Brachionidae</taxon>
        <taxon>Brachionus</taxon>
    </lineage>
</organism>
<keyword evidence="1" id="KW-0732">Signal</keyword>
<protein>
    <submittedName>
        <fullName evidence="2">Uncharacterized protein</fullName>
    </submittedName>
</protein>
<evidence type="ECO:0000313" key="2">
    <source>
        <dbReference type="EMBL" id="CAF0833025.1"/>
    </source>
</evidence>
<dbReference type="AlphaFoldDB" id="A0A813UVS2"/>
<evidence type="ECO:0000256" key="1">
    <source>
        <dbReference type="SAM" id="SignalP"/>
    </source>
</evidence>
<accession>A0A813UVS2</accession>
<reference evidence="2" key="1">
    <citation type="submission" date="2021-02" db="EMBL/GenBank/DDBJ databases">
        <authorList>
            <person name="Nowell W R."/>
        </authorList>
    </citation>
    <scope>NUCLEOTIDE SEQUENCE</scope>
    <source>
        <strain evidence="2">Ploen Becks lab</strain>
    </source>
</reference>
<proteinExistence type="predicted"/>
<comment type="caution">
    <text evidence="2">The sequence shown here is derived from an EMBL/GenBank/DDBJ whole genome shotgun (WGS) entry which is preliminary data.</text>
</comment>